<organism evidence="2 3">
    <name type="scientific">Arthrobacter rhombi</name>
    <dbReference type="NCBI Taxonomy" id="71253"/>
    <lineage>
        <taxon>Bacteria</taxon>
        <taxon>Bacillati</taxon>
        <taxon>Actinomycetota</taxon>
        <taxon>Actinomycetes</taxon>
        <taxon>Micrococcales</taxon>
        <taxon>Micrococcaceae</taxon>
        <taxon>Arthrobacter</taxon>
    </lineage>
</organism>
<dbReference type="AlphaFoldDB" id="A0A1R4GA76"/>
<gene>
    <name evidence="2" type="ORF">FM101_09020</name>
</gene>
<evidence type="ECO:0000313" key="3">
    <source>
        <dbReference type="Proteomes" id="UP000195913"/>
    </source>
</evidence>
<dbReference type="Proteomes" id="UP000195913">
    <property type="component" value="Unassembled WGS sequence"/>
</dbReference>
<keyword evidence="1" id="KW-0812">Transmembrane</keyword>
<keyword evidence="1" id="KW-1133">Transmembrane helix</keyword>
<reference evidence="2 3" key="1">
    <citation type="submission" date="2017-02" db="EMBL/GenBank/DDBJ databases">
        <authorList>
            <person name="Peterson S.W."/>
        </authorList>
    </citation>
    <scope>NUCLEOTIDE SEQUENCE [LARGE SCALE GENOMIC DNA]</scope>
    <source>
        <strain evidence="2 3">B Ar 00.02</strain>
    </source>
</reference>
<evidence type="ECO:0000256" key="1">
    <source>
        <dbReference type="SAM" id="Phobius"/>
    </source>
</evidence>
<name>A0A1R4GA76_9MICC</name>
<protein>
    <submittedName>
        <fullName evidence="2">Uncharacterized protein</fullName>
    </submittedName>
</protein>
<keyword evidence="1" id="KW-0472">Membrane</keyword>
<evidence type="ECO:0000313" key="2">
    <source>
        <dbReference type="EMBL" id="SJM65079.1"/>
    </source>
</evidence>
<keyword evidence="3" id="KW-1185">Reference proteome</keyword>
<feature type="transmembrane region" description="Helical" evidence="1">
    <location>
        <begin position="48"/>
        <end position="67"/>
    </location>
</feature>
<accession>A0A1R4GA76</accession>
<feature type="transmembrane region" description="Helical" evidence="1">
    <location>
        <begin position="16"/>
        <end position="36"/>
    </location>
</feature>
<dbReference type="RefSeq" id="WP_086998515.1">
    <property type="nucleotide sequence ID" value="NZ_FUHW01000032.1"/>
</dbReference>
<dbReference type="EMBL" id="FUHW01000032">
    <property type="protein sequence ID" value="SJM65079.1"/>
    <property type="molecule type" value="Genomic_DNA"/>
</dbReference>
<sequence>MATNNTTTKSRDRTGIVWFVLGIVIMAIYGISAVLVQNPFVDQTHTPLWLGVIVGLVMVIFGVIGMTKRRHPGHY</sequence>
<proteinExistence type="predicted"/>